<dbReference type="AlphaFoldDB" id="A0A1G9JVX0"/>
<dbReference type="Proteomes" id="UP000199202">
    <property type="component" value="Unassembled WGS sequence"/>
</dbReference>
<reference evidence="2 3" key="1">
    <citation type="submission" date="2016-10" db="EMBL/GenBank/DDBJ databases">
        <authorList>
            <person name="de Groot N.N."/>
        </authorList>
    </citation>
    <scope>NUCLEOTIDE SEQUENCE [LARGE SCALE GENOMIC DNA]</scope>
    <source>
        <strain evidence="2 3">CGMCC 4.6533</strain>
    </source>
</reference>
<dbReference type="EMBL" id="FNDJ01000025">
    <property type="protein sequence ID" value="SDL41697.1"/>
    <property type="molecule type" value="Genomic_DNA"/>
</dbReference>
<accession>A0A1G9JVX0</accession>
<gene>
    <name evidence="2" type="ORF">SAMN05421869_125165</name>
</gene>
<feature type="region of interest" description="Disordered" evidence="1">
    <location>
        <begin position="1"/>
        <end position="40"/>
    </location>
</feature>
<sequence>MTRLRPSRPSDIRTLRSLPPAFEGGLLPPNGPQAPMTVAG</sequence>
<keyword evidence="3" id="KW-1185">Reference proteome</keyword>
<name>A0A1G9JVX0_9ACTN</name>
<evidence type="ECO:0000256" key="1">
    <source>
        <dbReference type="SAM" id="MobiDB-lite"/>
    </source>
</evidence>
<protein>
    <submittedName>
        <fullName evidence="2">Uncharacterized protein</fullName>
    </submittedName>
</protein>
<evidence type="ECO:0000313" key="2">
    <source>
        <dbReference type="EMBL" id="SDL41697.1"/>
    </source>
</evidence>
<proteinExistence type="predicted"/>
<organism evidence="2 3">
    <name type="scientific">Nonomuraea jiangxiensis</name>
    <dbReference type="NCBI Taxonomy" id="633440"/>
    <lineage>
        <taxon>Bacteria</taxon>
        <taxon>Bacillati</taxon>
        <taxon>Actinomycetota</taxon>
        <taxon>Actinomycetes</taxon>
        <taxon>Streptosporangiales</taxon>
        <taxon>Streptosporangiaceae</taxon>
        <taxon>Nonomuraea</taxon>
    </lineage>
</organism>
<evidence type="ECO:0000313" key="3">
    <source>
        <dbReference type="Proteomes" id="UP000199202"/>
    </source>
</evidence>